<evidence type="ECO:0000313" key="2">
    <source>
        <dbReference type="EMBL" id="WDF70366.1"/>
    </source>
</evidence>
<feature type="domain" description="KilA-N DNA-binding" evidence="1">
    <location>
        <begin position="14"/>
        <end position="99"/>
    </location>
</feature>
<name>A0ABY7WL89_9SPHI</name>
<dbReference type="InterPro" id="IPR018873">
    <property type="entry name" value="KilA-N_DNA-bd_domain"/>
</dbReference>
<gene>
    <name evidence="2" type="ORF">PQ465_08300</name>
</gene>
<keyword evidence="3" id="KW-1185">Reference proteome</keyword>
<dbReference type="RefSeq" id="WP_274269075.1">
    <property type="nucleotide sequence ID" value="NZ_CP117880.1"/>
</dbReference>
<evidence type="ECO:0000259" key="1">
    <source>
        <dbReference type="Pfam" id="PF10543"/>
    </source>
</evidence>
<reference evidence="2 3" key="1">
    <citation type="submission" date="2023-02" db="EMBL/GenBank/DDBJ databases">
        <title>Genome sequence of Sphingobacterium sp. KACC 22765.</title>
        <authorList>
            <person name="Kim S."/>
            <person name="Heo J."/>
            <person name="Kwon S.-W."/>
        </authorList>
    </citation>
    <scope>NUCLEOTIDE SEQUENCE [LARGE SCALE GENOMIC DNA]</scope>
    <source>
        <strain evidence="2 3">KACC 22765</strain>
    </source>
</reference>
<accession>A0ABY7WL89</accession>
<dbReference type="Proteomes" id="UP001221558">
    <property type="component" value="Chromosome"/>
</dbReference>
<organism evidence="2 3">
    <name type="scientific">Sphingobacterium oryzagri</name>
    <dbReference type="NCBI Taxonomy" id="3025669"/>
    <lineage>
        <taxon>Bacteria</taxon>
        <taxon>Pseudomonadati</taxon>
        <taxon>Bacteroidota</taxon>
        <taxon>Sphingobacteriia</taxon>
        <taxon>Sphingobacteriales</taxon>
        <taxon>Sphingobacteriaceae</taxon>
        <taxon>Sphingobacterium</taxon>
    </lineage>
</organism>
<proteinExistence type="predicted"/>
<sequence length="292" mass="33895">MSKDLALSQQHIENRIFTIRGKQVMFDRDLAEMYQVEVKRLNEQVKRNIDRFPETFRFQLNTQEKDELVANCDRFESLKHSAVNPYAFTEQGVAMLSAVLRSDIAVKVSIQIMNAFVELRKLVGQETLQHLRLSGIENKLIEHDQKFNKLFSALENNELPQRGVYFDGQVFDAYTFISDIIKTAKTSIILIDNYVDDRTLTLFTKRKKNVSVSIYTAGITKQFRLDLEKHNIQYPGIKAELFKKSHDRFLIIDDKELYHIGASLKDLGKKWFAFSRMDSLCKDVLSKIKGGE</sequence>
<protein>
    <submittedName>
        <fullName evidence="2">ORF6N domain-containing protein</fullName>
    </submittedName>
</protein>
<dbReference type="Pfam" id="PF10543">
    <property type="entry name" value="ORF6N"/>
    <property type="match status" value="1"/>
</dbReference>
<dbReference type="EMBL" id="CP117880">
    <property type="protein sequence ID" value="WDF70366.1"/>
    <property type="molecule type" value="Genomic_DNA"/>
</dbReference>
<evidence type="ECO:0000313" key="3">
    <source>
        <dbReference type="Proteomes" id="UP001221558"/>
    </source>
</evidence>